<dbReference type="InterPro" id="IPR025202">
    <property type="entry name" value="PLD-like_dom"/>
</dbReference>
<dbReference type="InterPro" id="IPR027379">
    <property type="entry name" value="CLS_N"/>
</dbReference>
<keyword evidence="16" id="KW-1185">Reference proteome</keyword>
<keyword evidence="11 12" id="KW-1208">Phospholipid metabolism</keyword>
<feature type="transmembrane region" description="Helical" evidence="12">
    <location>
        <begin position="6"/>
        <end position="26"/>
    </location>
</feature>
<dbReference type="NCBIfam" id="TIGR04265">
    <property type="entry name" value="bac_cardiolipin"/>
    <property type="match status" value="1"/>
</dbReference>
<evidence type="ECO:0000313" key="15">
    <source>
        <dbReference type="EMBL" id="BEH90871.1"/>
    </source>
</evidence>
<dbReference type="InterPro" id="IPR030874">
    <property type="entry name" value="Cardiolipin_synth_Firmi"/>
</dbReference>
<evidence type="ECO:0000256" key="6">
    <source>
        <dbReference type="ARBA" id="ARBA00022737"/>
    </source>
</evidence>
<evidence type="ECO:0000256" key="3">
    <source>
        <dbReference type="ARBA" id="ARBA00022516"/>
    </source>
</evidence>
<organism evidence="15 16">
    <name type="scientific">Turicibacter faecis</name>
    <dbReference type="NCBI Taxonomy" id="2963365"/>
    <lineage>
        <taxon>Bacteria</taxon>
        <taxon>Bacillati</taxon>
        <taxon>Bacillota</taxon>
        <taxon>Erysipelotrichia</taxon>
        <taxon>Erysipelotrichales</taxon>
        <taxon>Turicibacteraceae</taxon>
        <taxon>Turicibacter</taxon>
    </lineage>
</organism>
<evidence type="ECO:0000256" key="10">
    <source>
        <dbReference type="ARBA" id="ARBA00023209"/>
    </source>
</evidence>
<evidence type="ECO:0000256" key="13">
    <source>
        <dbReference type="NCBIfam" id="TIGR04265"/>
    </source>
</evidence>
<evidence type="ECO:0000313" key="16">
    <source>
        <dbReference type="Proteomes" id="UP001432099"/>
    </source>
</evidence>
<evidence type="ECO:0000256" key="7">
    <source>
        <dbReference type="ARBA" id="ARBA00022989"/>
    </source>
</evidence>
<keyword evidence="3 12" id="KW-0444">Lipid biosynthesis</keyword>
<feature type="active site" evidence="12">
    <location>
        <position position="402"/>
    </location>
</feature>
<dbReference type="CDD" id="cd09110">
    <property type="entry name" value="PLDc_CLS_1"/>
    <property type="match status" value="1"/>
</dbReference>
<dbReference type="Pfam" id="PF13396">
    <property type="entry name" value="PLDc_N"/>
    <property type="match status" value="1"/>
</dbReference>
<accession>A0ABN6ZAK1</accession>
<evidence type="ECO:0000259" key="14">
    <source>
        <dbReference type="PROSITE" id="PS50035"/>
    </source>
</evidence>
<dbReference type="EC" id="2.7.8.-" evidence="12 13"/>
<gene>
    <name evidence="15" type="primary">clsA_1</name>
    <name evidence="15" type="ORF">T23_09730</name>
</gene>
<keyword evidence="4 12" id="KW-0808">Transferase</keyword>
<keyword evidence="9 12" id="KW-0472">Membrane</keyword>
<keyword evidence="7 12" id="KW-1133">Transmembrane helix</keyword>
<comment type="function">
    <text evidence="12">Catalyzes the reversible phosphatidyl group transfer from one phosphatidylglycerol molecule to another to form cardiolipin (CL) (diphosphatidylglycerol) and glycerol.</text>
</comment>
<sequence>MLTWMIALSLFVIQFINLWTILRMIFKRKDEPIYIIAWTLIMTFIPFIGFLLYLLFGHGPIMAKKATFLDEVEEREYQETVEWQLKKLMNRRIHFPYLSFIIFNLNYNKSLVMGAKTFTYFNDAKEKYEALLADILNAKDSIHVLYFIIRGDESGERLIQALTQKAREGVQVRLVYDDGGSFMTPASLFRPLKEAGGMVVKHYPAKLKIFTLNWNYRNHRKIVVIDGKIGYFGGMNIGDEYLSKNPKFTPWRDAHVRVTGEVVRSLQLRFLKDYTAVIERLSDLEQIKTHLSRYFPEEDHEDAEIELQLVYDGPDQERDHMRATYIKWVTMAKESIWIQSPYFIPDSEFLHGLKIASHSGIDVKIMIPIIPDNHFVHRATTSYIKELLEAGIEVYFYDGFLHSKTMVIDGQLATIGSVNMDVRSFSINFELAAFIYHESVAHQLIEQFKADQQRCRLLDLTDENNKSWWMKAEESVYRLLSMLM</sequence>
<dbReference type="HAMAP" id="MF_01916">
    <property type="entry name" value="Cardiolipin_synth_Cls"/>
    <property type="match status" value="1"/>
</dbReference>
<comment type="similarity">
    <text evidence="12">Belongs to the phospholipase D family. Cardiolipin synthase subfamily.</text>
</comment>
<feature type="transmembrane region" description="Helical" evidence="12">
    <location>
        <begin position="33"/>
        <end position="56"/>
    </location>
</feature>
<feature type="active site" evidence="12">
    <location>
        <position position="226"/>
    </location>
</feature>
<dbReference type="PROSITE" id="PS50035">
    <property type="entry name" value="PLD"/>
    <property type="match status" value="2"/>
</dbReference>
<evidence type="ECO:0000256" key="9">
    <source>
        <dbReference type="ARBA" id="ARBA00023136"/>
    </source>
</evidence>
<evidence type="ECO:0000256" key="1">
    <source>
        <dbReference type="ARBA" id="ARBA00004651"/>
    </source>
</evidence>
<dbReference type="PANTHER" id="PTHR21248">
    <property type="entry name" value="CARDIOLIPIN SYNTHASE"/>
    <property type="match status" value="1"/>
</dbReference>
<keyword evidence="10 12" id="KW-0594">Phospholipid biosynthesis</keyword>
<keyword evidence="8 12" id="KW-0443">Lipid metabolism</keyword>
<dbReference type="SUPFAM" id="SSF56024">
    <property type="entry name" value="Phospholipase D/nuclease"/>
    <property type="match status" value="2"/>
</dbReference>
<dbReference type="InterPro" id="IPR022924">
    <property type="entry name" value="Cardiolipin_synthase"/>
</dbReference>
<dbReference type="EMBL" id="AP028127">
    <property type="protein sequence ID" value="BEH90871.1"/>
    <property type="molecule type" value="Genomic_DNA"/>
</dbReference>
<feature type="active site" evidence="12">
    <location>
        <position position="404"/>
    </location>
</feature>
<dbReference type="InterPro" id="IPR001736">
    <property type="entry name" value="PLipase_D/transphosphatidylase"/>
</dbReference>
<feature type="active site" evidence="12">
    <location>
        <position position="409"/>
    </location>
</feature>
<keyword evidence="2 12" id="KW-1003">Cell membrane</keyword>
<evidence type="ECO:0000256" key="5">
    <source>
        <dbReference type="ARBA" id="ARBA00022692"/>
    </source>
</evidence>
<proteinExistence type="inferred from homology"/>
<dbReference type="Gene3D" id="3.30.870.10">
    <property type="entry name" value="Endonuclease Chain A"/>
    <property type="match status" value="2"/>
</dbReference>
<feature type="domain" description="PLD phosphodiesterase" evidence="14">
    <location>
        <begin position="214"/>
        <end position="241"/>
    </location>
</feature>
<reference evidence="15" key="1">
    <citation type="journal article" date="2024" name="Int. J. Syst. Evol. Microbiol.">
        <title>Turicibacter faecis sp. nov., isolated from faeces of heart failure mouse model.</title>
        <authorList>
            <person name="Imamura Y."/>
            <person name="Motooka D."/>
            <person name="Nakajima Y."/>
            <person name="Ito S."/>
            <person name="Kitakaze M."/>
            <person name="Iida T."/>
            <person name="Nakamura S."/>
        </authorList>
    </citation>
    <scope>NUCLEOTIDE SEQUENCE</scope>
    <source>
        <strain evidence="15">TC023</strain>
    </source>
</reference>
<evidence type="ECO:0000256" key="2">
    <source>
        <dbReference type="ARBA" id="ARBA00022475"/>
    </source>
</evidence>
<dbReference type="CDD" id="cd09112">
    <property type="entry name" value="PLDc_CLS_2"/>
    <property type="match status" value="1"/>
</dbReference>
<dbReference type="PANTHER" id="PTHR21248:SF22">
    <property type="entry name" value="PHOSPHOLIPASE D"/>
    <property type="match status" value="1"/>
</dbReference>
<feature type="active site" evidence="12">
    <location>
        <position position="219"/>
    </location>
</feature>
<keyword evidence="5 12" id="KW-0812">Transmembrane</keyword>
<name>A0ABN6ZAK1_9FIRM</name>
<keyword evidence="6" id="KW-0677">Repeat</keyword>
<comment type="subcellular location">
    <subcellularLocation>
        <location evidence="1 12">Cell membrane</location>
        <topology evidence="1 12">Multi-pass membrane protein</topology>
    </subcellularLocation>
</comment>
<evidence type="ECO:0000256" key="11">
    <source>
        <dbReference type="ARBA" id="ARBA00023264"/>
    </source>
</evidence>
<comment type="catalytic activity">
    <reaction evidence="12">
        <text>2 a 1,2-diacyl-sn-glycero-3-phospho-(1'-sn-glycerol) = a cardiolipin + glycerol</text>
        <dbReference type="Rhea" id="RHEA:31451"/>
        <dbReference type="ChEBI" id="CHEBI:17754"/>
        <dbReference type="ChEBI" id="CHEBI:62237"/>
        <dbReference type="ChEBI" id="CHEBI:64716"/>
    </reaction>
</comment>
<dbReference type="SMART" id="SM00155">
    <property type="entry name" value="PLDc"/>
    <property type="match status" value="2"/>
</dbReference>
<evidence type="ECO:0000256" key="4">
    <source>
        <dbReference type="ARBA" id="ARBA00022679"/>
    </source>
</evidence>
<feature type="active site" evidence="12">
    <location>
        <position position="221"/>
    </location>
</feature>
<feature type="domain" description="PLD phosphodiesterase" evidence="14">
    <location>
        <begin position="397"/>
        <end position="424"/>
    </location>
</feature>
<protein>
    <recommendedName>
        <fullName evidence="12 13">Cardiolipin synthase</fullName>
        <shortName evidence="12">CL synthase</shortName>
        <ecNumber evidence="12 13">2.7.8.-</ecNumber>
    </recommendedName>
</protein>
<evidence type="ECO:0000256" key="12">
    <source>
        <dbReference type="HAMAP-Rule" id="MF_01916"/>
    </source>
</evidence>
<dbReference type="Proteomes" id="UP001432099">
    <property type="component" value="Chromosome"/>
</dbReference>
<evidence type="ECO:0000256" key="8">
    <source>
        <dbReference type="ARBA" id="ARBA00023098"/>
    </source>
</evidence>
<dbReference type="Pfam" id="PF13091">
    <property type="entry name" value="PLDc_2"/>
    <property type="match status" value="2"/>
</dbReference>